<dbReference type="PROSITE" id="PS51257">
    <property type="entry name" value="PROKAR_LIPOPROTEIN"/>
    <property type="match status" value="1"/>
</dbReference>
<evidence type="ECO:0000313" key="5">
    <source>
        <dbReference type="Proteomes" id="UP000051330"/>
    </source>
</evidence>
<feature type="domain" description="SGNH hydrolase-type esterase" evidence="3">
    <location>
        <begin position="82"/>
        <end position="262"/>
    </location>
</feature>
<dbReference type="InterPro" id="IPR013830">
    <property type="entry name" value="SGNH_hydro"/>
</dbReference>
<dbReference type="PANTHER" id="PTHR30383:SF5">
    <property type="entry name" value="SGNH HYDROLASE-TYPE ESTERASE DOMAIN-CONTAINING PROTEIN"/>
    <property type="match status" value="1"/>
</dbReference>
<dbReference type="STRING" id="1423792.FD09_GL000630"/>
<protein>
    <submittedName>
        <fullName evidence="4">Lysophospholipase l1-like esterase</fullName>
    </submittedName>
</protein>
<sequence>MRRFNRFLVILSLLLVTVGTLAACQKPVSKSGQSVASTTKTRKRPSKKSSTSKKETATKPVAPTLLDQLEKKSGQTLAYSPFGDSVSVGLFADSKQSRFTTLFAHQLARATGKQVTEQGVAVVGKTAANLGVPQVQTIVNQHPDIVTIEFGTNDAVGGKAPATLAAFKSQLTQIVTTLQQQTQAELILMTTWTPASGMYDVNDAAYDAEIKAVGQETKTPVLDLTPIWQNHPEVVGPPGQNIPDFATWGGRDQYHPNQVGHDRIAAALMNLIQQGEK</sequence>
<dbReference type="Proteomes" id="UP000051330">
    <property type="component" value="Unassembled WGS sequence"/>
</dbReference>
<proteinExistence type="predicted"/>
<feature type="chain" id="PRO_5038653692" evidence="2">
    <location>
        <begin position="23"/>
        <end position="277"/>
    </location>
</feature>
<gene>
    <name evidence="4" type="ORF">FD09_GL000630</name>
</gene>
<keyword evidence="5" id="KW-1185">Reference proteome</keyword>
<name>A0A0R1N2S5_9LACO</name>
<dbReference type="OrthoDB" id="26855at2"/>
<evidence type="ECO:0000313" key="4">
    <source>
        <dbReference type="EMBL" id="KRL11706.1"/>
    </source>
</evidence>
<keyword evidence="2" id="KW-0732">Signal</keyword>
<evidence type="ECO:0000256" key="1">
    <source>
        <dbReference type="SAM" id="MobiDB-lite"/>
    </source>
</evidence>
<dbReference type="PANTHER" id="PTHR30383">
    <property type="entry name" value="THIOESTERASE 1/PROTEASE 1/LYSOPHOSPHOLIPASE L1"/>
    <property type="match status" value="1"/>
</dbReference>
<organism evidence="4 5">
    <name type="scientific">Schleiferilactobacillus perolens DSM 12744</name>
    <dbReference type="NCBI Taxonomy" id="1423792"/>
    <lineage>
        <taxon>Bacteria</taxon>
        <taxon>Bacillati</taxon>
        <taxon>Bacillota</taxon>
        <taxon>Bacilli</taxon>
        <taxon>Lactobacillales</taxon>
        <taxon>Lactobacillaceae</taxon>
        <taxon>Schleiferilactobacillus</taxon>
    </lineage>
</organism>
<feature type="region of interest" description="Disordered" evidence="1">
    <location>
        <begin position="32"/>
        <end position="62"/>
    </location>
</feature>
<dbReference type="AlphaFoldDB" id="A0A0R1N2S5"/>
<dbReference type="Pfam" id="PF13472">
    <property type="entry name" value="Lipase_GDSL_2"/>
    <property type="match status" value="1"/>
</dbReference>
<dbReference type="PATRIC" id="fig|1423792.3.peg.642"/>
<feature type="signal peptide" evidence="2">
    <location>
        <begin position="1"/>
        <end position="22"/>
    </location>
</feature>
<dbReference type="SUPFAM" id="SSF52266">
    <property type="entry name" value="SGNH hydrolase"/>
    <property type="match status" value="1"/>
</dbReference>
<dbReference type="InterPro" id="IPR036514">
    <property type="entry name" value="SGNH_hydro_sf"/>
</dbReference>
<accession>A0A0R1N2S5</accession>
<dbReference type="CDD" id="cd00229">
    <property type="entry name" value="SGNH_hydrolase"/>
    <property type="match status" value="1"/>
</dbReference>
<reference evidence="4 5" key="1">
    <citation type="journal article" date="2015" name="Genome Announc.">
        <title>Expanding the biotechnology potential of lactobacilli through comparative genomics of 213 strains and associated genera.</title>
        <authorList>
            <person name="Sun Z."/>
            <person name="Harris H.M."/>
            <person name="McCann A."/>
            <person name="Guo C."/>
            <person name="Argimon S."/>
            <person name="Zhang W."/>
            <person name="Yang X."/>
            <person name="Jeffery I.B."/>
            <person name="Cooney J.C."/>
            <person name="Kagawa T.F."/>
            <person name="Liu W."/>
            <person name="Song Y."/>
            <person name="Salvetti E."/>
            <person name="Wrobel A."/>
            <person name="Rasinkangas P."/>
            <person name="Parkhill J."/>
            <person name="Rea M.C."/>
            <person name="O'Sullivan O."/>
            <person name="Ritari J."/>
            <person name="Douillard F.P."/>
            <person name="Paul Ross R."/>
            <person name="Yang R."/>
            <person name="Briner A.E."/>
            <person name="Felis G.E."/>
            <person name="de Vos W.M."/>
            <person name="Barrangou R."/>
            <person name="Klaenhammer T.R."/>
            <person name="Caufield P.W."/>
            <person name="Cui Y."/>
            <person name="Zhang H."/>
            <person name="O'Toole P.W."/>
        </authorList>
    </citation>
    <scope>NUCLEOTIDE SEQUENCE [LARGE SCALE GENOMIC DNA]</scope>
    <source>
        <strain evidence="4 5">DSM 12744</strain>
    </source>
</reference>
<evidence type="ECO:0000256" key="2">
    <source>
        <dbReference type="SAM" id="SignalP"/>
    </source>
</evidence>
<dbReference type="Gene3D" id="3.40.50.1110">
    <property type="entry name" value="SGNH hydrolase"/>
    <property type="match status" value="1"/>
</dbReference>
<comment type="caution">
    <text evidence="4">The sequence shown here is derived from an EMBL/GenBank/DDBJ whole genome shotgun (WGS) entry which is preliminary data.</text>
</comment>
<evidence type="ECO:0000259" key="3">
    <source>
        <dbReference type="Pfam" id="PF13472"/>
    </source>
</evidence>
<dbReference type="GO" id="GO:0004622">
    <property type="term" value="F:phosphatidylcholine lysophospholipase activity"/>
    <property type="evidence" value="ECO:0007669"/>
    <property type="project" value="TreeGrafter"/>
</dbReference>
<dbReference type="InterPro" id="IPR051532">
    <property type="entry name" value="Ester_Hydrolysis_Enzymes"/>
</dbReference>
<dbReference type="EMBL" id="AZEC01000011">
    <property type="protein sequence ID" value="KRL11706.1"/>
    <property type="molecule type" value="Genomic_DNA"/>
</dbReference>
<feature type="compositionally biased region" description="Basic residues" evidence="1">
    <location>
        <begin position="40"/>
        <end position="51"/>
    </location>
</feature>
<dbReference type="RefSeq" id="WP_057821424.1">
    <property type="nucleotide sequence ID" value="NZ_AZEC01000011.1"/>
</dbReference>